<sequence>MKQRSWTELRKSGTSWASWRTGRVLGGVFGGWARWTGSGWLRVVGGIRCGAGLVRLSLASVGNVPSSWSRFLTEGARMANYSGGFQNIFPKETQNSIRKQRKKPKDITWAFSKEALIGTRPRRQSNLRTLKIDPNMVDLREKAKQTATVTSERTSKDALINISSFLEPKQTDHDGGGAKASFRIGEEDKGIAHVEDRFLRKLMKEKKEVMHFTGQAYLFILEVSGEGSK</sequence>
<protein>
    <submittedName>
        <fullName evidence="1">Uncharacterized protein</fullName>
    </submittedName>
</protein>
<evidence type="ECO:0000313" key="2">
    <source>
        <dbReference type="Proteomes" id="UP000266723"/>
    </source>
</evidence>
<gene>
    <name evidence="1" type="ORF">DY000_02025156</name>
</gene>
<name>A0ABQ7E261_BRACR</name>
<comment type="caution">
    <text evidence="1">The sequence shown here is derived from an EMBL/GenBank/DDBJ whole genome shotgun (WGS) entry which is preliminary data.</text>
</comment>
<organism evidence="1 2">
    <name type="scientific">Brassica cretica</name>
    <name type="common">Mustard</name>
    <dbReference type="NCBI Taxonomy" id="69181"/>
    <lineage>
        <taxon>Eukaryota</taxon>
        <taxon>Viridiplantae</taxon>
        <taxon>Streptophyta</taxon>
        <taxon>Embryophyta</taxon>
        <taxon>Tracheophyta</taxon>
        <taxon>Spermatophyta</taxon>
        <taxon>Magnoliopsida</taxon>
        <taxon>eudicotyledons</taxon>
        <taxon>Gunneridae</taxon>
        <taxon>Pentapetalae</taxon>
        <taxon>rosids</taxon>
        <taxon>malvids</taxon>
        <taxon>Brassicales</taxon>
        <taxon>Brassicaceae</taxon>
        <taxon>Brassiceae</taxon>
        <taxon>Brassica</taxon>
    </lineage>
</organism>
<dbReference type="EMBL" id="QGKV02000299">
    <property type="protein sequence ID" value="KAF3590735.1"/>
    <property type="molecule type" value="Genomic_DNA"/>
</dbReference>
<accession>A0ABQ7E261</accession>
<keyword evidence="2" id="KW-1185">Reference proteome</keyword>
<dbReference type="Proteomes" id="UP000266723">
    <property type="component" value="Unassembled WGS sequence"/>
</dbReference>
<evidence type="ECO:0000313" key="1">
    <source>
        <dbReference type="EMBL" id="KAF3590735.1"/>
    </source>
</evidence>
<reference evidence="1 2" key="1">
    <citation type="journal article" date="2020" name="BMC Genomics">
        <title>Intraspecific diversification of the crop wild relative Brassica cretica Lam. using demographic model selection.</title>
        <authorList>
            <person name="Kioukis A."/>
            <person name="Michalopoulou V.A."/>
            <person name="Briers L."/>
            <person name="Pirintsos S."/>
            <person name="Studholme D.J."/>
            <person name="Pavlidis P."/>
            <person name="Sarris P.F."/>
        </authorList>
    </citation>
    <scope>NUCLEOTIDE SEQUENCE [LARGE SCALE GENOMIC DNA]</scope>
    <source>
        <strain evidence="2">cv. PFS-1207/04</strain>
    </source>
</reference>
<proteinExistence type="predicted"/>